<evidence type="ECO:0000313" key="2">
    <source>
        <dbReference type="Proteomes" id="UP000007875"/>
    </source>
</evidence>
<reference evidence="1" key="2">
    <citation type="submission" date="2025-08" db="UniProtKB">
        <authorList>
            <consortium name="Ensembl"/>
        </authorList>
    </citation>
    <scope>IDENTIFICATION</scope>
</reference>
<sequence>MLRLYAANVISSLIFNQTFESSWFAENNAQNHTARRERFLILLMYMPGLKNLPIVRQQLAV</sequence>
<reference evidence="1" key="3">
    <citation type="submission" date="2025-09" db="UniProtKB">
        <authorList>
            <consortium name="Ensembl"/>
        </authorList>
    </citation>
    <scope>IDENTIFICATION</scope>
</reference>
<dbReference type="HOGENOM" id="CLU_2928568_0_0_1"/>
<accession>H2Z8U0</accession>
<proteinExistence type="predicted"/>
<organism evidence="1 2">
    <name type="scientific">Ciona savignyi</name>
    <name type="common">Pacific transparent sea squirt</name>
    <dbReference type="NCBI Taxonomy" id="51511"/>
    <lineage>
        <taxon>Eukaryota</taxon>
        <taxon>Metazoa</taxon>
        <taxon>Chordata</taxon>
        <taxon>Tunicata</taxon>
        <taxon>Ascidiacea</taxon>
        <taxon>Phlebobranchia</taxon>
        <taxon>Cionidae</taxon>
        <taxon>Ciona</taxon>
    </lineage>
</organism>
<evidence type="ECO:0000313" key="1">
    <source>
        <dbReference type="Ensembl" id="ENSCSAVP00000014005.1"/>
    </source>
</evidence>
<dbReference type="AlphaFoldDB" id="H2Z8U0"/>
<name>H2Z8U0_CIOSA</name>
<keyword evidence="2" id="KW-1185">Reference proteome</keyword>
<dbReference type="Ensembl" id="ENSCSAVT00000014166.1">
    <property type="protein sequence ID" value="ENSCSAVP00000014005.1"/>
    <property type="gene ID" value="ENSCSAVG00000008210.1"/>
</dbReference>
<dbReference type="Proteomes" id="UP000007875">
    <property type="component" value="Unassembled WGS sequence"/>
</dbReference>
<dbReference type="InParanoid" id="H2Z8U0"/>
<protein>
    <submittedName>
        <fullName evidence="1">Uncharacterized protein</fullName>
    </submittedName>
</protein>
<reference evidence="2" key="1">
    <citation type="submission" date="2003-08" db="EMBL/GenBank/DDBJ databases">
        <authorList>
            <person name="Birren B."/>
            <person name="Nusbaum C."/>
            <person name="Abebe A."/>
            <person name="Abouelleil A."/>
            <person name="Adekoya E."/>
            <person name="Ait-zahra M."/>
            <person name="Allen N."/>
            <person name="Allen T."/>
            <person name="An P."/>
            <person name="Anderson M."/>
            <person name="Anderson S."/>
            <person name="Arachchi H."/>
            <person name="Armbruster J."/>
            <person name="Bachantsang P."/>
            <person name="Baldwin J."/>
            <person name="Barry A."/>
            <person name="Bayul T."/>
            <person name="Blitshsteyn B."/>
            <person name="Bloom T."/>
            <person name="Blye J."/>
            <person name="Boguslavskiy L."/>
            <person name="Borowsky M."/>
            <person name="Boukhgalter B."/>
            <person name="Brunache A."/>
            <person name="Butler J."/>
            <person name="Calixte N."/>
            <person name="Calvo S."/>
            <person name="Camarata J."/>
            <person name="Campo K."/>
            <person name="Chang J."/>
            <person name="Cheshatsang Y."/>
            <person name="Citroen M."/>
            <person name="Collymore A."/>
            <person name="Considine T."/>
            <person name="Cook A."/>
            <person name="Cooke P."/>
            <person name="Corum B."/>
            <person name="Cuomo C."/>
            <person name="David R."/>
            <person name="Dawoe T."/>
            <person name="Degray S."/>
            <person name="Dodge S."/>
            <person name="Dooley K."/>
            <person name="Dorje P."/>
            <person name="Dorjee K."/>
            <person name="Dorris L."/>
            <person name="Duffey N."/>
            <person name="Dupes A."/>
            <person name="Elkins T."/>
            <person name="Engels R."/>
            <person name="Erickson J."/>
            <person name="Farina A."/>
            <person name="Faro S."/>
            <person name="Ferreira P."/>
            <person name="Fischer H."/>
            <person name="Fitzgerald M."/>
            <person name="Foley K."/>
            <person name="Gage D."/>
            <person name="Galagan J."/>
            <person name="Gearin G."/>
            <person name="Gnerre S."/>
            <person name="Gnirke A."/>
            <person name="Goyette A."/>
            <person name="Graham J."/>
            <person name="Grandbois E."/>
            <person name="Gyaltsen K."/>
            <person name="Hafez N."/>
            <person name="Hagopian D."/>
            <person name="Hagos B."/>
            <person name="Hall J."/>
            <person name="Hatcher B."/>
            <person name="Heller A."/>
            <person name="Higgins H."/>
            <person name="Honan T."/>
            <person name="Horn A."/>
            <person name="Houde N."/>
            <person name="Hughes L."/>
            <person name="Hulme W."/>
            <person name="Husby E."/>
            <person name="Iliev I."/>
            <person name="Jaffe D."/>
            <person name="Jones C."/>
            <person name="Kamal M."/>
            <person name="Kamat A."/>
            <person name="Kamvysselis M."/>
            <person name="Karlsson E."/>
            <person name="Kells C."/>
            <person name="Kieu A."/>
            <person name="Kisner P."/>
            <person name="Kodira C."/>
            <person name="Kulbokas E."/>
            <person name="Labutti K."/>
            <person name="Lama D."/>
            <person name="Landers T."/>
            <person name="Leger J."/>
            <person name="Levine S."/>
            <person name="Lewis D."/>
            <person name="Lewis T."/>
            <person name="Lindblad-toh K."/>
            <person name="Liu X."/>
            <person name="Lokyitsang T."/>
            <person name="Lokyitsang Y."/>
            <person name="Lucien O."/>
            <person name="Lui A."/>
            <person name="Ma L.J."/>
            <person name="Mabbitt R."/>
            <person name="Macdonald J."/>
            <person name="Maclean C."/>
            <person name="Major J."/>
            <person name="Manning J."/>
            <person name="Marabella R."/>
            <person name="Maru K."/>
            <person name="Matthews C."/>
            <person name="Mauceli E."/>
            <person name="Mccarthy M."/>
            <person name="Mcdonough S."/>
            <person name="Mcghee T."/>
            <person name="Meldrim J."/>
            <person name="Meneus L."/>
            <person name="Mesirov J."/>
            <person name="Mihalev A."/>
            <person name="Mihova T."/>
            <person name="Mikkelsen T."/>
            <person name="Mlenga V."/>
            <person name="Moru K."/>
            <person name="Mozes J."/>
            <person name="Mulrain L."/>
            <person name="Munson G."/>
            <person name="Naylor J."/>
            <person name="Newes C."/>
            <person name="Nguyen C."/>
            <person name="Nguyen N."/>
            <person name="Nguyen T."/>
            <person name="Nicol R."/>
            <person name="Nielsen C."/>
            <person name="Nizzari M."/>
            <person name="Norbu C."/>
            <person name="Norbu N."/>
            <person name="O'donnell P."/>
            <person name="Okoawo O."/>
            <person name="O'leary S."/>
            <person name="Omotosho B."/>
            <person name="O'neill K."/>
            <person name="Osman S."/>
            <person name="Parker S."/>
            <person name="Perrin D."/>
            <person name="Phunkhang P."/>
            <person name="Piqani B."/>
            <person name="Purcell S."/>
            <person name="Rachupka T."/>
            <person name="Ramasamy U."/>
            <person name="Rameau R."/>
            <person name="Ray V."/>
            <person name="Raymond C."/>
            <person name="Retta R."/>
            <person name="Richardson S."/>
            <person name="Rise C."/>
            <person name="Rodriguez J."/>
            <person name="Rogers J."/>
            <person name="Rogov P."/>
            <person name="Rutman M."/>
            <person name="Schupbach R."/>
            <person name="Seaman C."/>
            <person name="Settipalli S."/>
            <person name="Sharpe T."/>
            <person name="Sheridan J."/>
            <person name="Sherpa N."/>
            <person name="Shi J."/>
            <person name="Smirnov S."/>
            <person name="Smith C."/>
            <person name="Sougnez C."/>
            <person name="Spencer B."/>
            <person name="Stalker J."/>
            <person name="Stange-thomann N."/>
            <person name="Stavropoulos S."/>
            <person name="Stetson K."/>
            <person name="Stone C."/>
            <person name="Stone S."/>
            <person name="Stubbs M."/>
            <person name="Talamas J."/>
            <person name="Tchuinga P."/>
            <person name="Tenzing P."/>
            <person name="Tesfaye S."/>
            <person name="Theodore J."/>
            <person name="Thoulutsang Y."/>
            <person name="Topham K."/>
            <person name="Towey S."/>
            <person name="Tsamla T."/>
            <person name="Tsomo N."/>
            <person name="Vallee D."/>
            <person name="Vassiliev H."/>
            <person name="Venkataraman V."/>
            <person name="Vinson J."/>
            <person name="Vo A."/>
            <person name="Wade C."/>
            <person name="Wang S."/>
            <person name="Wangchuk T."/>
            <person name="Wangdi T."/>
            <person name="Whittaker C."/>
            <person name="Wilkinson J."/>
            <person name="Wu Y."/>
            <person name="Wyman D."/>
            <person name="Yadav S."/>
            <person name="Yang S."/>
            <person name="Yang X."/>
            <person name="Yeager S."/>
            <person name="Yee E."/>
            <person name="Young G."/>
            <person name="Zainoun J."/>
            <person name="Zembeck L."/>
            <person name="Zimmer A."/>
            <person name="Zody M."/>
            <person name="Lander E."/>
        </authorList>
    </citation>
    <scope>NUCLEOTIDE SEQUENCE [LARGE SCALE GENOMIC DNA]</scope>
</reference>